<feature type="region of interest" description="Disordered" evidence="1">
    <location>
        <begin position="1"/>
        <end position="35"/>
    </location>
</feature>
<evidence type="ECO:0000256" key="1">
    <source>
        <dbReference type="SAM" id="MobiDB-lite"/>
    </source>
</evidence>
<dbReference type="InterPro" id="IPR025101">
    <property type="entry name" value="DUF4012"/>
</dbReference>
<evidence type="ECO:0000313" key="4">
    <source>
        <dbReference type="Proteomes" id="UP001185927"/>
    </source>
</evidence>
<sequence>MSSTTSGPRSDDESEAIDSTSTSTTRIRRRSRVRTSNRRRNIIAGSSAFVLVVVAFGAWMGYSAITTKGNLESARDHAQSTKTALLAGDTEAAEQSASDADKYASLAYSETQSLPWSIASAIPVVGSPFETTKQMTDVVHGLTNDVLLPAVDAGTALAPGELIQSGGEIALEPLRQAAPVLEQTAASAAELSTRAAAVPEASFMGAVNDARTSLVDQTTELTNLLENTALAARLAPTMLGADGPRNYFIGFQTNAEARGTGGLLGGYGIVRVDDGAARVDTLARNSELSMDNSPIDLGPDFANLYGMSRPTTDFRNSNLSSHFPYAAQIWQSLWKQESNGEVVDGAIAIDPIALSYILKVVGSVTMPDGEKVTADNVVELTESTAYIRFADDNNARKEYLQTIAALVVDKMTGNISSASALLDALGRGVSEGRIAVWSSHPEEQELLATTPLGHTVPTDEAPFAGVVINNQAGNKLDYYLTRSITYSADSCEGDTRSSKVTVSLTNNTPASDLPDYVDGMVANPKNLPQGTNMAAISLLATTGAKLESVAVAGKIAFSATGKELGHPVFMTLAEIPKGQTVDVVFNLTEPTTAGEARVPAQPLVDDPTVTIDVPGC</sequence>
<name>A0ABU4BQM9_RHOGO</name>
<comment type="caution">
    <text evidence="3">The sequence shown here is derived from an EMBL/GenBank/DDBJ whole genome shotgun (WGS) entry which is preliminary data.</text>
</comment>
<protein>
    <submittedName>
        <fullName evidence="3">DUF4012 domain-containing protein</fullName>
    </submittedName>
</protein>
<proteinExistence type="predicted"/>
<keyword evidence="2" id="KW-1133">Transmembrane helix</keyword>
<feature type="compositionally biased region" description="Basic residues" evidence="1">
    <location>
        <begin position="26"/>
        <end position="35"/>
    </location>
</feature>
<dbReference type="Pfam" id="PF13196">
    <property type="entry name" value="DUF4012"/>
    <property type="match status" value="1"/>
</dbReference>
<dbReference type="EMBL" id="JAWLKB010000003">
    <property type="protein sequence ID" value="MDV6266533.1"/>
    <property type="molecule type" value="Genomic_DNA"/>
</dbReference>
<organism evidence="3 4">
    <name type="scientific">Rhodococcus globerulus</name>
    <dbReference type="NCBI Taxonomy" id="33008"/>
    <lineage>
        <taxon>Bacteria</taxon>
        <taxon>Bacillati</taxon>
        <taxon>Actinomycetota</taxon>
        <taxon>Actinomycetes</taxon>
        <taxon>Mycobacteriales</taxon>
        <taxon>Nocardiaceae</taxon>
        <taxon>Rhodococcus</taxon>
    </lineage>
</organism>
<evidence type="ECO:0000313" key="3">
    <source>
        <dbReference type="EMBL" id="MDV6266533.1"/>
    </source>
</evidence>
<reference evidence="3 4" key="1">
    <citation type="submission" date="2023-10" db="EMBL/GenBank/DDBJ databases">
        <title>Development of a sustainable strategy for remediation of hydrocarbon-contaminated territories based on the waste exchange concept.</title>
        <authorList>
            <person name="Krivoruchko A."/>
        </authorList>
    </citation>
    <scope>NUCLEOTIDE SEQUENCE [LARGE SCALE GENOMIC DNA]</scope>
    <source>
        <strain evidence="3 4">IEGM 1203</strain>
    </source>
</reference>
<dbReference type="RefSeq" id="WP_317540973.1">
    <property type="nucleotide sequence ID" value="NZ_JAWLKB010000003.1"/>
</dbReference>
<keyword evidence="4" id="KW-1185">Reference proteome</keyword>
<evidence type="ECO:0000256" key="2">
    <source>
        <dbReference type="SAM" id="Phobius"/>
    </source>
</evidence>
<dbReference type="Proteomes" id="UP001185927">
    <property type="component" value="Unassembled WGS sequence"/>
</dbReference>
<feature type="transmembrane region" description="Helical" evidence="2">
    <location>
        <begin position="42"/>
        <end position="62"/>
    </location>
</feature>
<gene>
    <name evidence="3" type="ORF">R3Q16_07945</name>
</gene>
<keyword evidence="2" id="KW-0472">Membrane</keyword>
<accession>A0ABU4BQM9</accession>
<keyword evidence="2" id="KW-0812">Transmembrane</keyword>